<proteinExistence type="predicted"/>
<feature type="transmembrane region" description="Helical" evidence="3">
    <location>
        <begin position="443"/>
        <end position="460"/>
    </location>
</feature>
<keyword evidence="2" id="KW-0175">Coiled coil</keyword>
<keyword evidence="1" id="KW-1188">Viral release from host cell</keyword>
<evidence type="ECO:0000256" key="1">
    <source>
        <dbReference type="ARBA" id="ARBA00022612"/>
    </source>
</evidence>
<name>A0A3N4RND1_9ACTN</name>
<evidence type="ECO:0000256" key="2">
    <source>
        <dbReference type="SAM" id="Coils"/>
    </source>
</evidence>
<keyword evidence="3" id="KW-0812">Transmembrane</keyword>
<dbReference type="Proteomes" id="UP000266906">
    <property type="component" value="Unassembled WGS sequence"/>
</dbReference>
<dbReference type="RefSeq" id="WP_123818543.1">
    <property type="nucleotide sequence ID" value="NZ_RKQG01000001.1"/>
</dbReference>
<organism evidence="5 6">
    <name type="scientific">Kitasatospora cineracea</name>
    <dbReference type="NCBI Taxonomy" id="88074"/>
    <lineage>
        <taxon>Bacteria</taxon>
        <taxon>Bacillati</taxon>
        <taxon>Actinomycetota</taxon>
        <taxon>Actinomycetes</taxon>
        <taxon>Kitasatosporales</taxon>
        <taxon>Streptomycetaceae</taxon>
        <taxon>Kitasatospora</taxon>
    </lineage>
</organism>
<dbReference type="InterPro" id="IPR010090">
    <property type="entry name" value="Phage_tape_meas"/>
</dbReference>
<feature type="domain" description="Phage tail tape measure protein" evidence="4">
    <location>
        <begin position="91"/>
        <end position="290"/>
    </location>
</feature>
<feature type="transmembrane region" description="Helical" evidence="3">
    <location>
        <begin position="418"/>
        <end position="437"/>
    </location>
</feature>
<keyword evidence="3" id="KW-0472">Membrane</keyword>
<reference evidence="5 6" key="1">
    <citation type="submission" date="2018-11" db="EMBL/GenBank/DDBJ databases">
        <title>Sequencing the genomes of 1000 actinobacteria strains.</title>
        <authorList>
            <person name="Klenk H.-P."/>
        </authorList>
    </citation>
    <scope>NUCLEOTIDE SEQUENCE [LARGE SCALE GENOMIC DNA]</scope>
    <source>
        <strain evidence="5 6">DSM 44781</strain>
    </source>
</reference>
<feature type="coiled-coil region" evidence="2">
    <location>
        <begin position="763"/>
        <end position="812"/>
    </location>
</feature>
<evidence type="ECO:0000256" key="3">
    <source>
        <dbReference type="SAM" id="Phobius"/>
    </source>
</evidence>
<dbReference type="AlphaFoldDB" id="A0A3N4RND1"/>
<protein>
    <submittedName>
        <fullName evidence="5">TP901 family phage tail tape measure protein</fullName>
    </submittedName>
</protein>
<dbReference type="SUPFAM" id="SSF57997">
    <property type="entry name" value="Tropomyosin"/>
    <property type="match status" value="1"/>
</dbReference>
<accession>A0A3N4RND1</accession>
<evidence type="ECO:0000259" key="4">
    <source>
        <dbReference type="Pfam" id="PF10145"/>
    </source>
</evidence>
<evidence type="ECO:0000313" key="6">
    <source>
        <dbReference type="Proteomes" id="UP000266906"/>
    </source>
</evidence>
<comment type="caution">
    <text evidence="5">The sequence shown here is derived from an EMBL/GenBank/DDBJ whole genome shotgun (WGS) entry which is preliminary data.</text>
</comment>
<dbReference type="PANTHER" id="PTHR37813">
    <property type="entry name" value="FELS-2 PROPHAGE PROTEIN"/>
    <property type="match status" value="1"/>
</dbReference>
<dbReference type="EMBL" id="RKQG01000001">
    <property type="protein sequence ID" value="RPE34912.1"/>
    <property type="molecule type" value="Genomic_DNA"/>
</dbReference>
<feature type="transmembrane region" description="Helical" evidence="3">
    <location>
        <begin position="375"/>
        <end position="397"/>
    </location>
</feature>
<sequence>MNIVDIVITGKNLTAPAFAEAKAGASAMESTMAKVGKAANVSALAMAAFLGESVAMASKFDSEMTLLTSQAGVAEDQMGTLKKGVLDIAAKVGSDPDSLAEALYHVESNFESMGITSQQALKLTETAAKGAAIGHADLVDVTNALTAAVAAQIPGVEDLDQAMGVLNATVGVGDMKMQDLANAFGSGMVATVKGFGLSIKDVGAALAVFGDNNIRGSIAGNQLRMAVMALGKPVSTSQAALKTLGLTTTTLAEDMQRGGLKLALEDLVGRMNAAGITADKQGQVITDAFGRKAGAGLNILVGQMDRFESKFSALDEGANNFGKAWEQTQQTFAQQTKELEGSLQALMITIGEKMIPHLQKGSTWLLNNRDAALEWAKGIGVVVAALAGFAVVSKVIALLQTMGTAFVAARTAMIELQMASMAAGGGIAGLASAFATLSTKAKIGVALGAIGAVAAVLFKLRDATIQAPPSLDRMTTAMQHLGLAGTKSGELTATFGGNLEQLGYAVDRVAGKSSGMDKFNDTMNKVFTLGMAKSNSLTEATNQINSIDEALANMVQQGYANVAADALKNLQQAFAERGGDPAKLAGELHKYQDALGATAETEKIASASMGELGQQAMDTSKALDAQAMTAKGLKDAISDLNDVNRSALDSMAGFEKSIDDATTAAKDNAGALTMAHGELSLTTEKSRAAEAALTDLASKTDAAAVAALNSGESMDYVNKIYDKGRDKLMQVAMQMGLTRDQARELTNTILETPDKTAYLRGDITDLKAKLADAEAALKNAKGEKRVQLSAEIDQLKHDLALAQSNVDSLHGKTITITTDFQSRYLDAGIPRAMGGVVGSAATGGQRSGMTWVGEHGPELVRLPVGSTVYPSGQSRTMAAAQSSGPVVVQLEWAGAAAGDEFMSWLRRSIRIKGGNVQTVLGN</sequence>
<dbReference type="Pfam" id="PF10145">
    <property type="entry name" value="PhageMin_Tail"/>
    <property type="match status" value="1"/>
</dbReference>
<keyword evidence="6" id="KW-1185">Reference proteome</keyword>
<gene>
    <name evidence="5" type="ORF">EDD38_3254</name>
</gene>
<dbReference type="PANTHER" id="PTHR37813:SF1">
    <property type="entry name" value="FELS-2 PROPHAGE PROTEIN"/>
    <property type="match status" value="1"/>
</dbReference>
<keyword evidence="3" id="KW-1133">Transmembrane helix</keyword>
<evidence type="ECO:0000313" key="5">
    <source>
        <dbReference type="EMBL" id="RPE34912.1"/>
    </source>
</evidence>
<dbReference type="NCBIfam" id="TIGR01760">
    <property type="entry name" value="tape_meas_TP901"/>
    <property type="match status" value="1"/>
</dbReference>